<sequence length="195" mass="22305">MPQMKWWNGSSWVVPKAVRTWDGSQWVERTKMKFWGGVSWVDVTVKPELYLLRQGLIVDPAVPYAPEKYGDANIFHEPANVIYGRSLSLFANDGGVTRLTWNLGNVNMSSYKRLNIMVYARDDRDGGEWHLQINRDFSIHRQIIESSRYPSPSMRTLGVDIALTGTSAKTGITLYNTAYSDGMSQLYVRDLWFST</sequence>
<comment type="caution">
    <text evidence="1">The sequence shown here is derived from an EMBL/GenBank/DDBJ whole genome shotgun (WGS) entry which is preliminary data.</text>
</comment>
<accession>A0A927C693</accession>
<evidence type="ECO:0000313" key="2">
    <source>
        <dbReference type="Proteomes" id="UP000639396"/>
    </source>
</evidence>
<keyword evidence="2" id="KW-1185">Reference proteome</keyword>
<dbReference type="Proteomes" id="UP000639396">
    <property type="component" value="Unassembled WGS sequence"/>
</dbReference>
<name>A0A927C693_9BACL</name>
<gene>
    <name evidence="1" type="ORF">IDH45_00810</name>
</gene>
<dbReference type="EMBL" id="JACXJA010000001">
    <property type="protein sequence ID" value="MBD2860526.1"/>
    <property type="molecule type" value="Genomic_DNA"/>
</dbReference>
<proteinExistence type="predicted"/>
<evidence type="ECO:0000313" key="1">
    <source>
        <dbReference type="EMBL" id="MBD2860526.1"/>
    </source>
</evidence>
<organism evidence="1 2">
    <name type="scientific">Paenibacillus oceani</name>
    <dbReference type="NCBI Taxonomy" id="2772510"/>
    <lineage>
        <taxon>Bacteria</taxon>
        <taxon>Bacillati</taxon>
        <taxon>Bacillota</taxon>
        <taxon>Bacilli</taxon>
        <taxon>Bacillales</taxon>
        <taxon>Paenibacillaceae</taxon>
        <taxon>Paenibacillus</taxon>
    </lineage>
</organism>
<reference evidence="1" key="1">
    <citation type="submission" date="2020-09" db="EMBL/GenBank/DDBJ databases">
        <title>A novel bacterium of genus Paenibacillus, isolated from South China Sea.</title>
        <authorList>
            <person name="Huang H."/>
            <person name="Mo K."/>
            <person name="Hu Y."/>
        </authorList>
    </citation>
    <scope>NUCLEOTIDE SEQUENCE</scope>
    <source>
        <strain evidence="1">IB182363</strain>
    </source>
</reference>
<dbReference type="RefSeq" id="WP_190923736.1">
    <property type="nucleotide sequence ID" value="NZ_JACXJA010000001.1"/>
</dbReference>
<dbReference type="AlphaFoldDB" id="A0A927C693"/>
<protein>
    <submittedName>
        <fullName evidence="1">Uncharacterized protein</fullName>
    </submittedName>
</protein>